<evidence type="ECO:0000256" key="4">
    <source>
        <dbReference type="ARBA" id="ARBA00022475"/>
    </source>
</evidence>
<evidence type="ECO:0000256" key="11">
    <source>
        <dbReference type="SAM" id="Phobius"/>
    </source>
</evidence>
<keyword evidence="4" id="KW-1003">Cell membrane</keyword>
<dbReference type="PROSITE" id="PS52015">
    <property type="entry name" value="TONB_CTD"/>
    <property type="match status" value="1"/>
</dbReference>
<evidence type="ECO:0000256" key="8">
    <source>
        <dbReference type="ARBA" id="ARBA00022989"/>
    </source>
</evidence>
<feature type="domain" description="TonB C-terminal" evidence="12">
    <location>
        <begin position="143"/>
        <end position="233"/>
    </location>
</feature>
<keyword evidence="5" id="KW-0997">Cell inner membrane</keyword>
<evidence type="ECO:0000256" key="5">
    <source>
        <dbReference type="ARBA" id="ARBA00022519"/>
    </source>
</evidence>
<dbReference type="SUPFAM" id="SSF74653">
    <property type="entry name" value="TolA/TonB C-terminal domain"/>
    <property type="match status" value="1"/>
</dbReference>
<dbReference type="NCBIfam" id="TIGR01352">
    <property type="entry name" value="tonB_Cterm"/>
    <property type="match status" value="1"/>
</dbReference>
<evidence type="ECO:0000313" key="14">
    <source>
        <dbReference type="Proteomes" id="UP001198701"/>
    </source>
</evidence>
<proteinExistence type="inferred from homology"/>
<feature type="compositionally biased region" description="Low complexity" evidence="10">
    <location>
        <begin position="131"/>
        <end position="141"/>
    </location>
</feature>
<comment type="caution">
    <text evidence="13">The sequence shown here is derived from an EMBL/GenBank/DDBJ whole genome shotgun (WGS) entry which is preliminary data.</text>
</comment>
<evidence type="ECO:0000256" key="2">
    <source>
        <dbReference type="ARBA" id="ARBA00006555"/>
    </source>
</evidence>
<feature type="transmembrane region" description="Helical" evidence="11">
    <location>
        <begin position="29"/>
        <end position="49"/>
    </location>
</feature>
<evidence type="ECO:0000256" key="7">
    <source>
        <dbReference type="ARBA" id="ARBA00022927"/>
    </source>
</evidence>
<dbReference type="InterPro" id="IPR037682">
    <property type="entry name" value="TonB_C"/>
</dbReference>
<keyword evidence="3" id="KW-0813">Transport</keyword>
<keyword evidence="9 11" id="KW-0472">Membrane</keyword>
<comment type="similarity">
    <text evidence="2">Belongs to the TonB family.</text>
</comment>
<dbReference type="InterPro" id="IPR006260">
    <property type="entry name" value="TonB/TolA_C"/>
</dbReference>
<evidence type="ECO:0000256" key="9">
    <source>
        <dbReference type="ARBA" id="ARBA00023136"/>
    </source>
</evidence>
<name>A0ABS8IYZ7_9BURK</name>
<keyword evidence="14" id="KW-1185">Reference proteome</keyword>
<accession>A0ABS8IYZ7</accession>
<sequence length="233" mass="24221">MSAMAWSNGTDFSGAAPLIGRLRARFGPISAVVALHALLFYLISSGLLARVAEVALPQVVEVSFVATEPEPPAPAPPAAPKTVTLAQLPPPVVVPVPVIEVARAPDAITLPPPPAAPAPATAEPLRVAEASAAAPAPQAGPKTISSGVEYIQPPQPVYPSQSRRMGEQGKVVLRVLVNEKGRPDQVLVQHSSGSSRLDEAGRQAALRALFKPHVEDGRPVAVFVIVPLNFQLG</sequence>
<dbReference type="Proteomes" id="UP001198701">
    <property type="component" value="Unassembled WGS sequence"/>
</dbReference>
<evidence type="ECO:0000256" key="3">
    <source>
        <dbReference type="ARBA" id="ARBA00022448"/>
    </source>
</evidence>
<evidence type="ECO:0000256" key="6">
    <source>
        <dbReference type="ARBA" id="ARBA00022692"/>
    </source>
</evidence>
<keyword evidence="7" id="KW-0653">Protein transport</keyword>
<evidence type="ECO:0000256" key="1">
    <source>
        <dbReference type="ARBA" id="ARBA00004383"/>
    </source>
</evidence>
<reference evidence="13 14" key="1">
    <citation type="submission" date="2021-11" db="EMBL/GenBank/DDBJ databases">
        <authorList>
            <person name="Huq M.A."/>
        </authorList>
    </citation>
    <scope>NUCLEOTIDE SEQUENCE [LARGE SCALE GENOMIC DNA]</scope>
    <source>
        <strain evidence="13 14">MAHUQ-52</strain>
    </source>
</reference>
<protein>
    <submittedName>
        <fullName evidence="13">Energy transducer TonB</fullName>
    </submittedName>
</protein>
<keyword evidence="6 11" id="KW-0812">Transmembrane</keyword>
<dbReference type="Gene3D" id="3.30.1150.10">
    <property type="match status" value="1"/>
</dbReference>
<dbReference type="Pfam" id="PF03544">
    <property type="entry name" value="TonB_C"/>
    <property type="match status" value="1"/>
</dbReference>
<dbReference type="RefSeq" id="WP_229434141.1">
    <property type="nucleotide sequence ID" value="NZ_JAJHPV010000021.1"/>
</dbReference>
<keyword evidence="8 11" id="KW-1133">Transmembrane helix</keyword>
<dbReference type="InterPro" id="IPR051045">
    <property type="entry name" value="TonB-dependent_transducer"/>
</dbReference>
<feature type="region of interest" description="Disordered" evidence="10">
    <location>
        <begin position="131"/>
        <end position="150"/>
    </location>
</feature>
<organism evidence="13 14">
    <name type="scientific">Massilia agrisoli</name>
    <dbReference type="NCBI Taxonomy" id="2892444"/>
    <lineage>
        <taxon>Bacteria</taxon>
        <taxon>Pseudomonadati</taxon>
        <taxon>Pseudomonadota</taxon>
        <taxon>Betaproteobacteria</taxon>
        <taxon>Burkholderiales</taxon>
        <taxon>Oxalobacteraceae</taxon>
        <taxon>Telluria group</taxon>
        <taxon>Massilia</taxon>
    </lineage>
</organism>
<evidence type="ECO:0000259" key="12">
    <source>
        <dbReference type="PROSITE" id="PS52015"/>
    </source>
</evidence>
<evidence type="ECO:0000256" key="10">
    <source>
        <dbReference type="SAM" id="MobiDB-lite"/>
    </source>
</evidence>
<dbReference type="EMBL" id="JAJHPV010000021">
    <property type="protein sequence ID" value="MCC6073047.1"/>
    <property type="molecule type" value="Genomic_DNA"/>
</dbReference>
<dbReference type="PANTHER" id="PTHR33446">
    <property type="entry name" value="PROTEIN TONB-RELATED"/>
    <property type="match status" value="1"/>
</dbReference>
<dbReference type="PANTHER" id="PTHR33446:SF2">
    <property type="entry name" value="PROTEIN TONB"/>
    <property type="match status" value="1"/>
</dbReference>
<evidence type="ECO:0000313" key="13">
    <source>
        <dbReference type="EMBL" id="MCC6073047.1"/>
    </source>
</evidence>
<gene>
    <name evidence="13" type="ORF">LMJ30_19115</name>
</gene>
<comment type="subcellular location">
    <subcellularLocation>
        <location evidence="1">Cell inner membrane</location>
        <topology evidence="1">Single-pass membrane protein</topology>
        <orientation evidence="1">Periplasmic side</orientation>
    </subcellularLocation>
</comment>